<dbReference type="Proteomes" id="UP000003805">
    <property type="component" value="Unassembled WGS sequence"/>
</dbReference>
<dbReference type="HOGENOM" id="CLU_3046615_0_0_10"/>
<sequence>MKANTGISSESDSLSLSSRISLLDTKEHLKIQADGVNMDGGSSMKISSSDTDII</sequence>
<proteinExistence type="predicted"/>
<evidence type="ECO:0000313" key="2">
    <source>
        <dbReference type="EMBL" id="EFI47324.1"/>
    </source>
</evidence>
<gene>
    <name evidence="2" type="ORF">HMPREF0665_02712</name>
</gene>
<dbReference type="EMBL" id="GL349594">
    <property type="protein sequence ID" value="EFI47324.1"/>
    <property type="molecule type" value="Genomic_DNA"/>
</dbReference>
<feature type="region of interest" description="Disordered" evidence="1">
    <location>
        <begin position="34"/>
        <end position="54"/>
    </location>
</feature>
<organism evidence="2 3">
    <name type="scientific">Segatella oris C735</name>
    <dbReference type="NCBI Taxonomy" id="563008"/>
    <lineage>
        <taxon>Bacteria</taxon>
        <taxon>Pseudomonadati</taxon>
        <taxon>Bacteroidota</taxon>
        <taxon>Bacteroidia</taxon>
        <taxon>Bacteroidales</taxon>
        <taxon>Prevotellaceae</taxon>
        <taxon>Segatella</taxon>
    </lineage>
</organism>
<keyword evidence="3" id="KW-1185">Reference proteome</keyword>
<name>D7NGJ4_9BACT</name>
<dbReference type="AlphaFoldDB" id="D7NGJ4"/>
<reference evidence="2 3" key="1">
    <citation type="submission" date="2010-02" db="EMBL/GenBank/DDBJ databases">
        <title>The Genome Sequence of Prevotella oris strain C735.</title>
        <authorList>
            <consortium name="The Broad Institute Genome Sequencing Platform"/>
            <person name="Ward D."/>
            <person name="Feldgarden M."/>
            <person name="Earl A."/>
            <person name="Young S.K."/>
            <person name="Zeng Q."/>
            <person name="Koehrsen M."/>
            <person name="Alvarado L."/>
            <person name="Berlin A."/>
            <person name="Bochicchio J."/>
            <person name="Borenstein D."/>
            <person name="Chapman S.B."/>
            <person name="Chen Z."/>
            <person name="Engels R."/>
            <person name="Freedman E."/>
            <person name="Gellesch M."/>
            <person name="Goldberg J."/>
            <person name="Griggs A."/>
            <person name="Gujja S."/>
            <person name="Heilman E."/>
            <person name="Heiman D."/>
            <person name="Hepburn T."/>
            <person name="Howarth C."/>
            <person name="Jen D."/>
            <person name="Larson L."/>
            <person name="Mehta T."/>
            <person name="Park D."/>
            <person name="Pearson M."/>
            <person name="Roberts A."/>
            <person name="Saif S."/>
            <person name="Shea T."/>
            <person name="Shenoy N."/>
            <person name="Sisk P."/>
            <person name="Stolte C."/>
            <person name="Sykes S."/>
            <person name="Thomson T."/>
            <person name="Walk T."/>
            <person name="White J."/>
            <person name="Yandava C."/>
            <person name="Sibley C.D."/>
            <person name="Field T.R."/>
            <person name="Grinwis M."/>
            <person name="Eshaghurshan C.S."/>
            <person name="Surette M.G."/>
            <person name="Haas B."/>
            <person name="Nusbaum C."/>
            <person name="Birren B."/>
        </authorList>
    </citation>
    <scope>NUCLEOTIDE SEQUENCE [LARGE SCALE GENOMIC DNA]</scope>
    <source>
        <strain evidence="2 3">C735</strain>
    </source>
</reference>
<evidence type="ECO:0000313" key="3">
    <source>
        <dbReference type="Proteomes" id="UP000003805"/>
    </source>
</evidence>
<evidence type="ECO:0000256" key="1">
    <source>
        <dbReference type="SAM" id="MobiDB-lite"/>
    </source>
</evidence>
<protein>
    <submittedName>
        <fullName evidence="2">Uncharacterized protein</fullName>
    </submittedName>
</protein>
<feature type="compositionally biased region" description="Polar residues" evidence="1">
    <location>
        <begin position="44"/>
        <end position="54"/>
    </location>
</feature>
<accession>D7NGJ4</accession>